<feature type="transmembrane region" description="Helical" evidence="1">
    <location>
        <begin position="85"/>
        <end position="104"/>
    </location>
</feature>
<protein>
    <recommendedName>
        <fullName evidence="1">Probable queuosine precursor transporter</fullName>
        <shortName evidence="1">Q precursor transporter</shortName>
    </recommendedName>
</protein>
<dbReference type="EMBL" id="CP051151">
    <property type="protein sequence ID" value="QLY39623.1"/>
    <property type="molecule type" value="Genomic_DNA"/>
</dbReference>
<dbReference type="RefSeq" id="WP_312032099.1">
    <property type="nucleotide sequence ID" value="NZ_CP051151.1"/>
</dbReference>
<dbReference type="AlphaFoldDB" id="A0A7L6N059"/>
<dbReference type="HAMAP" id="MF_02088">
    <property type="entry name" value="Q_prec_transport"/>
    <property type="match status" value="1"/>
</dbReference>
<gene>
    <name evidence="2" type="ORF">HF295_01590</name>
</gene>
<keyword evidence="1" id="KW-0812">Transmembrane</keyword>
<dbReference type="NCBIfam" id="TIGR00697">
    <property type="entry name" value="queuosine precursor transporter"/>
    <property type="match status" value="1"/>
</dbReference>
<dbReference type="Proteomes" id="UP000512167">
    <property type="component" value="Chromosome"/>
</dbReference>
<sequence length="225" mass="25903">MPNEIIWIFFALTNFGFFLLSYKFFGRLGIFLWIVLSTILANIQVLTVVDLFGVEASLGNILYGTIFLATDVLNEIYSKREAKKAVFIGFSVMFVTVIIMQIAIQFKANENDWAMPYLKEIFGFLPIVFIASMLAFIVSQLVDVYIFSKIKDKLPDNKYLWIRNNGSTILSQFLDTVIFVPIAFYYKDFNSILILIFTTYFIKLIVAILDTPVIYLAKKIKPIEN</sequence>
<dbReference type="InterPro" id="IPR003744">
    <property type="entry name" value="YhhQ"/>
</dbReference>
<dbReference type="PANTHER" id="PTHR34300:SF2">
    <property type="entry name" value="QUEUOSINE PRECURSOR TRANSPORTER-RELATED"/>
    <property type="match status" value="1"/>
</dbReference>
<keyword evidence="1" id="KW-1003">Cell membrane</keyword>
<proteinExistence type="inferred from homology"/>
<accession>A0A7L6N059</accession>
<organism evidence="2 3">
    <name type="scientific">Hujiaoplasma nucleasis</name>
    <dbReference type="NCBI Taxonomy" id="2725268"/>
    <lineage>
        <taxon>Bacteria</taxon>
        <taxon>Bacillati</taxon>
        <taxon>Mycoplasmatota</taxon>
        <taxon>Mollicutes</taxon>
        <taxon>Candidatus Izemoplasmatales</taxon>
        <taxon>Hujiaoplasmataceae</taxon>
        <taxon>Hujiaoplasma</taxon>
    </lineage>
</organism>
<feature type="transmembrane region" description="Helical" evidence="1">
    <location>
        <begin position="61"/>
        <end position="78"/>
    </location>
</feature>
<feature type="transmembrane region" description="Helical" evidence="1">
    <location>
        <begin position="30"/>
        <end position="49"/>
    </location>
</feature>
<dbReference type="KEGG" id="tbk:HF295_01590"/>
<dbReference type="GO" id="GO:0005886">
    <property type="term" value="C:plasma membrane"/>
    <property type="evidence" value="ECO:0007669"/>
    <property type="project" value="UniProtKB-SubCell"/>
</dbReference>
<reference evidence="2 3" key="1">
    <citation type="submission" date="2020-04" db="EMBL/GenBank/DDBJ databases">
        <authorList>
            <person name="Zheng R.K."/>
            <person name="Sun C.M."/>
        </authorList>
    </citation>
    <scope>NUCLEOTIDE SEQUENCE [LARGE SCALE GENOMIC DNA]</scope>
    <source>
        <strain evidence="3">zrk29</strain>
    </source>
</reference>
<keyword evidence="3" id="KW-1185">Reference proteome</keyword>
<evidence type="ECO:0000313" key="3">
    <source>
        <dbReference type="Proteomes" id="UP000512167"/>
    </source>
</evidence>
<evidence type="ECO:0000313" key="2">
    <source>
        <dbReference type="EMBL" id="QLY39623.1"/>
    </source>
</evidence>
<feature type="transmembrane region" description="Helical" evidence="1">
    <location>
        <begin position="124"/>
        <end position="147"/>
    </location>
</feature>
<keyword evidence="1" id="KW-0472">Membrane</keyword>
<keyword evidence="1" id="KW-0813">Transport</keyword>
<dbReference type="PANTHER" id="PTHR34300">
    <property type="entry name" value="QUEUOSINE PRECURSOR TRANSPORTER-RELATED"/>
    <property type="match status" value="1"/>
</dbReference>
<comment type="subcellular location">
    <subcellularLocation>
        <location evidence="1">Cell membrane</location>
        <topology evidence="1">Multi-pass membrane protein</topology>
    </subcellularLocation>
</comment>
<dbReference type="GO" id="GO:0022857">
    <property type="term" value="F:transmembrane transporter activity"/>
    <property type="evidence" value="ECO:0007669"/>
    <property type="project" value="UniProtKB-UniRule"/>
</dbReference>
<dbReference type="Pfam" id="PF02592">
    <property type="entry name" value="Vut_1"/>
    <property type="match status" value="1"/>
</dbReference>
<feature type="transmembrane region" description="Helical" evidence="1">
    <location>
        <begin position="168"/>
        <end position="186"/>
    </location>
</feature>
<comment type="function">
    <text evidence="1">Involved in the import of queuosine (Q) precursors, required for Q precursor salvage.</text>
</comment>
<feature type="transmembrane region" description="Helical" evidence="1">
    <location>
        <begin position="6"/>
        <end position="25"/>
    </location>
</feature>
<comment type="similarity">
    <text evidence="1">Belongs to the vitamin uptake transporter (VUT/ECF) (TC 2.A.88) family. Q precursor transporter subfamily.</text>
</comment>
<evidence type="ECO:0000256" key="1">
    <source>
        <dbReference type="HAMAP-Rule" id="MF_02088"/>
    </source>
</evidence>
<keyword evidence="1" id="KW-1133">Transmembrane helix</keyword>
<feature type="transmembrane region" description="Helical" evidence="1">
    <location>
        <begin position="192"/>
        <end position="217"/>
    </location>
</feature>
<name>A0A7L6N059_9MOLU</name>